<dbReference type="KEGG" id="spir:CWM47_26900"/>
<sequence>MFFTPVEYQLIDNLLEQSKRGGIRFYLNEFDKVPEEFLSYTGERKLFYLLEIKLSARWTYQYLDSLIYLDGDYGGSYPKDSFGCTLSSEQLSYLCRILKRVGFISKDVNSFDLLNYMTGRIASLSPFEWKCGTAKVAYFFHRLLLGKYIMNKN</sequence>
<dbReference type="EMBL" id="CP025096">
    <property type="protein sequence ID" value="AUD05156.1"/>
    <property type="molecule type" value="Genomic_DNA"/>
</dbReference>
<evidence type="ECO:0000313" key="1">
    <source>
        <dbReference type="EMBL" id="AUD05156.1"/>
    </source>
</evidence>
<dbReference type="AlphaFoldDB" id="A0A2K8Z5I8"/>
<keyword evidence="2" id="KW-1185">Reference proteome</keyword>
<organism evidence="1 2">
    <name type="scientific">Spirosoma pollinicola</name>
    <dbReference type="NCBI Taxonomy" id="2057025"/>
    <lineage>
        <taxon>Bacteria</taxon>
        <taxon>Pseudomonadati</taxon>
        <taxon>Bacteroidota</taxon>
        <taxon>Cytophagia</taxon>
        <taxon>Cytophagales</taxon>
        <taxon>Cytophagaceae</taxon>
        <taxon>Spirosoma</taxon>
    </lineage>
</organism>
<gene>
    <name evidence="1" type="ORF">CWM47_26900</name>
</gene>
<accession>A0A2K8Z5I8</accession>
<name>A0A2K8Z5I8_9BACT</name>
<evidence type="ECO:0000313" key="2">
    <source>
        <dbReference type="Proteomes" id="UP000232883"/>
    </source>
</evidence>
<reference evidence="1 2" key="1">
    <citation type="submission" date="2017-11" db="EMBL/GenBank/DDBJ databases">
        <title>Taxonomic description and genome sequences of Spirosoma HA7 sp. nov., isolated from pollen microhabitat of Corylus avellana.</title>
        <authorList>
            <person name="Ambika Manirajan B."/>
            <person name="Suarez C."/>
            <person name="Ratering S."/>
            <person name="Geissler-Plaum R."/>
            <person name="Cardinale M."/>
            <person name="Sylvia S."/>
        </authorList>
    </citation>
    <scope>NUCLEOTIDE SEQUENCE [LARGE SCALE GENOMIC DNA]</scope>
    <source>
        <strain evidence="1 2">HA7</strain>
    </source>
</reference>
<proteinExistence type="predicted"/>
<dbReference type="RefSeq" id="WP_100991672.1">
    <property type="nucleotide sequence ID" value="NZ_CP025096.1"/>
</dbReference>
<dbReference type="Proteomes" id="UP000232883">
    <property type="component" value="Chromosome"/>
</dbReference>
<protein>
    <submittedName>
        <fullName evidence="1">Uncharacterized protein</fullName>
    </submittedName>
</protein>